<dbReference type="InterPro" id="IPR058240">
    <property type="entry name" value="rSAM_sf"/>
</dbReference>
<organism evidence="5">
    <name type="scientific">marine metagenome</name>
    <dbReference type="NCBI Taxonomy" id="408172"/>
    <lineage>
        <taxon>unclassified sequences</taxon>
        <taxon>metagenomes</taxon>
        <taxon>ecological metagenomes</taxon>
    </lineage>
</organism>
<proteinExistence type="predicted"/>
<name>A0A383BS83_9ZZZZ</name>
<reference evidence="5" key="1">
    <citation type="submission" date="2018-05" db="EMBL/GenBank/DDBJ databases">
        <authorList>
            <person name="Lanie J.A."/>
            <person name="Ng W.-L."/>
            <person name="Kazmierczak K.M."/>
            <person name="Andrzejewski T.M."/>
            <person name="Davidsen T.M."/>
            <person name="Wayne K.J."/>
            <person name="Tettelin H."/>
            <person name="Glass J.I."/>
            <person name="Rusch D."/>
            <person name="Podicherti R."/>
            <person name="Tsui H.-C.T."/>
            <person name="Winkler M.E."/>
        </authorList>
    </citation>
    <scope>NUCLEOTIDE SEQUENCE</scope>
</reference>
<evidence type="ECO:0000256" key="3">
    <source>
        <dbReference type="ARBA" id="ARBA00023004"/>
    </source>
</evidence>
<accession>A0A383BS83</accession>
<dbReference type="GO" id="GO:0003824">
    <property type="term" value="F:catalytic activity"/>
    <property type="evidence" value="ECO:0007669"/>
    <property type="project" value="InterPro"/>
</dbReference>
<dbReference type="SFLD" id="SFLDS00029">
    <property type="entry name" value="Radical_SAM"/>
    <property type="match status" value="1"/>
</dbReference>
<gene>
    <name evidence="5" type="ORF">METZ01_LOCUS475593</name>
</gene>
<dbReference type="SUPFAM" id="SSF102114">
    <property type="entry name" value="Radical SAM enzymes"/>
    <property type="match status" value="1"/>
</dbReference>
<evidence type="ECO:0000256" key="4">
    <source>
        <dbReference type="ARBA" id="ARBA00023014"/>
    </source>
</evidence>
<keyword evidence="3" id="KW-0408">Iron</keyword>
<evidence type="ECO:0008006" key="6">
    <source>
        <dbReference type="Google" id="ProtNLM"/>
    </source>
</evidence>
<dbReference type="GO" id="GO:0046872">
    <property type="term" value="F:metal ion binding"/>
    <property type="evidence" value="ECO:0007669"/>
    <property type="project" value="UniProtKB-KW"/>
</dbReference>
<dbReference type="AlphaFoldDB" id="A0A383BS83"/>
<dbReference type="InterPro" id="IPR013785">
    <property type="entry name" value="Aldolase_TIM"/>
</dbReference>
<evidence type="ECO:0000256" key="1">
    <source>
        <dbReference type="ARBA" id="ARBA00022691"/>
    </source>
</evidence>
<keyword evidence="2" id="KW-0479">Metal-binding</keyword>
<keyword evidence="4" id="KW-0411">Iron-sulfur</keyword>
<evidence type="ECO:0000256" key="2">
    <source>
        <dbReference type="ARBA" id="ARBA00022723"/>
    </source>
</evidence>
<feature type="non-terminal residue" evidence="5">
    <location>
        <position position="164"/>
    </location>
</feature>
<sequence length="164" mass="19391">MERYFKKRRRLNLDVTHRCPLECPNCQRQTSFTNDGLVPHGRDLTLDELDMIAKHFIDIGFCGQLSDPVHHPKFNEIMKMLKDVPEVFVHNAATAKPISWYIKSWQANPKAVWIFACDGLPKDSHKYRKNQDGIKMFEIMKEAKKHLLSTPVWQYIRFKYNEND</sequence>
<dbReference type="Gene3D" id="3.20.20.70">
    <property type="entry name" value="Aldolase class I"/>
    <property type="match status" value="1"/>
</dbReference>
<dbReference type="GO" id="GO:0051536">
    <property type="term" value="F:iron-sulfur cluster binding"/>
    <property type="evidence" value="ECO:0007669"/>
    <property type="project" value="UniProtKB-KW"/>
</dbReference>
<protein>
    <recommendedName>
        <fullName evidence="6">Radical SAM core domain-containing protein</fullName>
    </recommendedName>
</protein>
<keyword evidence="1" id="KW-0949">S-adenosyl-L-methionine</keyword>
<dbReference type="EMBL" id="UINC01202774">
    <property type="protein sequence ID" value="SVE22739.1"/>
    <property type="molecule type" value="Genomic_DNA"/>
</dbReference>
<evidence type="ECO:0000313" key="5">
    <source>
        <dbReference type="EMBL" id="SVE22739.1"/>
    </source>
</evidence>
<dbReference type="InterPro" id="IPR007197">
    <property type="entry name" value="rSAM"/>
</dbReference>